<feature type="signal peptide" evidence="2">
    <location>
        <begin position="1"/>
        <end position="19"/>
    </location>
</feature>
<dbReference type="PANTHER" id="PTHR34730:SF1">
    <property type="entry name" value="PARAQUAT-INDUCIBLE PROTEIN A"/>
    <property type="match status" value="1"/>
</dbReference>
<dbReference type="InterPro" id="IPR017943">
    <property type="entry name" value="Bactericidal_perm-incr_a/b_dom"/>
</dbReference>
<dbReference type="Proteomes" id="UP000095751">
    <property type="component" value="Unassembled WGS sequence"/>
</dbReference>
<dbReference type="KEGG" id="fcy:FRACYDRAFT_189284"/>
<sequence>MRLSLLILLFHVFIVGTSSSTTLASKANAEEKEIQFEGGLSNQIIAGRRIQDTTVNNLDDSSTSTTSSDDFDRLNELLENVVIGIDDDMTISEKVGFINLDMVVESLRCRDIRIGDIVLNHSTDESETTTTVIDVDLALNGVDAACDIEYKYEYGFLKGSGTAEIVTKGNAADTSMRFITSNDSPVTFSVTNCIVNVEISDVNFKDADFASSLIGIFEKPLRDLFEKEIEGYACTELSTSGVTFLNDDLFLMIGNTLEGYTTSVDDTGLFDESTLFPDNYDINQALNFRQISETQIGTLFNRALSELDQLLGNGSGSGNDNDNDNELGINNVLRSYVLDENKALVVNVEQLLGMDGINLALHDNFTETNISLEEVRIYGLDSMTKFDPLVIFGNYTLQNEFSWEFLQIEIDLSVDIQPSSLETSILKDSTDDGSVQKGITEDITIKFGAENIDVTASIFALIDVEALGGLTIGSLLSLTNTEDYSWLLPCLTSSIRALQFTELKLSAEQIQVPTLEGFVDDGLDRVISNIAELAFDMYRDILVEDVLPNVFQNTVKNFVNDQIATILVGEDDSSNACPDYDEISAGDSDLYVDFREFFDSSFSTTSNEYGEVPSILRSLMDKQLLETDPSTGMPKINEVLIDSLTRGQSGTEGTLIFDGDGTDLFSIKQRINVGGLDADVRISSRYVKIENLDTIMSPLMLLEPVSTEPYFLNNSVTIGTEERPVKLSTNFAFAIIDEVGGTEISNEIDISLDMYTANVLMTLMLKVAKSKLLGFPLVDMFDPYCWIATIPPPTLNEQGVSVDDEIMAAVVDFAASVANLNLNLNCVQCSSPGIIELTATLTSSGEAQNDVTDLVNLLLLPFVTDLIKGDVLQVQIDRLLNDADKKCRHSPNYDPNFRQLNYASFELPEAEASTTYLMLLGVVSAALLLLVAVLALSIRYFTQRRHTRWLLMLPVEQLEALKQIQRSEDSLQLALNSTTRSMFQSDKDIPFLIRYGMPVIILGNIGLFLSGHLSLGATVNIEAQIAGETISVDKFFEFSMAKSTIDIWMAGGEELAILILVFSGIWPYTKQLMTLALWFTPTSWVPISRRGSILIWLDRLAKWSMIDIFVLIISLAAFRVSVNSPSNVAFLPDNFYSLDLLVVPLWGLYANLIAQLVSQISSHFINHYHRRIENNALDAYDDQHSTYRPPKTSENSDRNVTFRTHRFGRPHRGETEKLVVRNWVNHVLIFAVMVLIACIIAGCILPSFSVEVFGLLGVAVESGQEFRDANTNHSVFTVIKMLFEEAQFIDTIRSYIGLVSFSVVFALTVLVVPILQSIALLVLWFIPMTTKQQTKISVLVEILQAWQYVEVYIIAVFVASWQLGPISSFMVNSYCGSLDGFFSELVFYGILKDEDAQCFSVLSSIEGGFYVLAAGAILLVLVNSFVTKATKQYSRDQVELYRQSPSEDHTEELEDGKEIDVDNADTTIHPVPVLFTDTFRWLLKRDEDKGTNCHDSSRQDPSSTAN</sequence>
<proteinExistence type="predicted"/>
<organism evidence="3 4">
    <name type="scientific">Fragilariopsis cylindrus CCMP1102</name>
    <dbReference type="NCBI Taxonomy" id="635003"/>
    <lineage>
        <taxon>Eukaryota</taxon>
        <taxon>Sar</taxon>
        <taxon>Stramenopiles</taxon>
        <taxon>Ochrophyta</taxon>
        <taxon>Bacillariophyta</taxon>
        <taxon>Bacillariophyceae</taxon>
        <taxon>Bacillariophycidae</taxon>
        <taxon>Bacillariales</taxon>
        <taxon>Bacillariaceae</taxon>
        <taxon>Fragilariopsis</taxon>
    </lineage>
</organism>
<evidence type="ECO:0000256" key="1">
    <source>
        <dbReference type="SAM" id="Phobius"/>
    </source>
</evidence>
<feature type="transmembrane region" description="Helical" evidence="1">
    <location>
        <begin position="991"/>
        <end position="1009"/>
    </location>
</feature>
<feature type="transmembrane region" description="Helical" evidence="1">
    <location>
        <begin position="1055"/>
        <end position="1079"/>
    </location>
</feature>
<feature type="transmembrane region" description="Helical" evidence="1">
    <location>
        <begin position="1227"/>
        <end position="1248"/>
    </location>
</feature>
<feature type="transmembrane region" description="Helical" evidence="1">
    <location>
        <begin position="1409"/>
        <end position="1426"/>
    </location>
</feature>
<dbReference type="Pfam" id="PF04403">
    <property type="entry name" value="PqiA"/>
    <property type="match status" value="2"/>
</dbReference>
<dbReference type="PANTHER" id="PTHR34730">
    <property type="entry name" value="UNNAMED PRODUCT"/>
    <property type="match status" value="1"/>
</dbReference>
<feature type="transmembrane region" description="Helical" evidence="1">
    <location>
        <begin position="1303"/>
        <end position="1326"/>
    </location>
</feature>
<keyword evidence="1" id="KW-0472">Membrane</keyword>
<feature type="chain" id="PRO_5009192733" evidence="2">
    <location>
        <begin position="20"/>
        <end position="1506"/>
    </location>
</feature>
<dbReference type="OrthoDB" id="47998at2759"/>
<dbReference type="InParanoid" id="A0A1E7F6L2"/>
<feature type="transmembrane region" description="Helical" evidence="1">
    <location>
        <begin position="1338"/>
        <end position="1361"/>
    </location>
</feature>
<dbReference type="EMBL" id="KV784361">
    <property type="protein sequence ID" value="OEU13821.1"/>
    <property type="molecule type" value="Genomic_DNA"/>
</dbReference>
<feature type="transmembrane region" description="Helical" evidence="1">
    <location>
        <begin position="1100"/>
        <end position="1120"/>
    </location>
</feature>
<evidence type="ECO:0000313" key="4">
    <source>
        <dbReference type="Proteomes" id="UP000095751"/>
    </source>
</evidence>
<name>A0A1E7F6L2_9STRA</name>
<feature type="transmembrane region" description="Helical" evidence="1">
    <location>
        <begin position="916"/>
        <end position="942"/>
    </location>
</feature>
<protein>
    <submittedName>
        <fullName evidence="3">Uncharacterized protein</fullName>
    </submittedName>
</protein>
<dbReference type="InterPro" id="IPR007498">
    <property type="entry name" value="PqiA-like"/>
</dbReference>
<reference evidence="3 4" key="1">
    <citation type="submission" date="2016-09" db="EMBL/GenBank/DDBJ databases">
        <title>Extensive genetic diversity and differential bi-allelic expression allows diatom success in the polar Southern Ocean.</title>
        <authorList>
            <consortium name="DOE Joint Genome Institute"/>
            <person name="Mock T."/>
            <person name="Otillar R.P."/>
            <person name="Strauss J."/>
            <person name="Dupont C."/>
            <person name="Frickenhaus S."/>
            <person name="Maumus F."/>
            <person name="Mcmullan M."/>
            <person name="Sanges R."/>
            <person name="Schmutz J."/>
            <person name="Toseland A."/>
            <person name="Valas R."/>
            <person name="Veluchamy A."/>
            <person name="Ward B.J."/>
            <person name="Allen A."/>
            <person name="Barry K."/>
            <person name="Falciatore A."/>
            <person name="Ferrante M."/>
            <person name="Fortunato A.E."/>
            <person name="Gloeckner G."/>
            <person name="Gruber A."/>
            <person name="Hipkin R."/>
            <person name="Janech M."/>
            <person name="Kroth P."/>
            <person name="Leese F."/>
            <person name="Lindquist E."/>
            <person name="Lyon B.R."/>
            <person name="Martin J."/>
            <person name="Mayer C."/>
            <person name="Parker M."/>
            <person name="Quesneville H."/>
            <person name="Raymond J."/>
            <person name="Uhlig C."/>
            <person name="Valentin K.U."/>
            <person name="Worden A.Z."/>
            <person name="Armbrust E.V."/>
            <person name="Bowler C."/>
            <person name="Green B."/>
            <person name="Moulton V."/>
            <person name="Van Oosterhout C."/>
            <person name="Grigoriev I."/>
        </authorList>
    </citation>
    <scope>NUCLEOTIDE SEQUENCE [LARGE SCALE GENOMIC DNA]</scope>
    <source>
        <strain evidence="3 4">CCMP1102</strain>
    </source>
</reference>
<keyword evidence="1" id="KW-0812">Transmembrane</keyword>
<keyword evidence="1" id="KW-1133">Transmembrane helix</keyword>
<evidence type="ECO:0000313" key="3">
    <source>
        <dbReference type="EMBL" id="OEU13821.1"/>
    </source>
</evidence>
<evidence type="ECO:0000256" key="2">
    <source>
        <dbReference type="SAM" id="SignalP"/>
    </source>
</evidence>
<dbReference type="SUPFAM" id="SSF55394">
    <property type="entry name" value="Bactericidal permeability-increasing protein, BPI"/>
    <property type="match status" value="1"/>
</dbReference>
<gene>
    <name evidence="3" type="ORF">FRACYDRAFT_189284</name>
</gene>
<dbReference type="GO" id="GO:0008289">
    <property type="term" value="F:lipid binding"/>
    <property type="evidence" value="ECO:0007669"/>
    <property type="project" value="InterPro"/>
</dbReference>
<accession>A0A1E7F6L2</accession>
<dbReference type="Gene3D" id="3.15.10.10">
    <property type="entry name" value="Bactericidal permeability-increasing protein, domain 1"/>
    <property type="match status" value="1"/>
</dbReference>
<keyword evidence="4" id="KW-1185">Reference proteome</keyword>
<feature type="transmembrane region" description="Helical" evidence="1">
    <location>
        <begin position="1140"/>
        <end position="1161"/>
    </location>
</feature>
<keyword evidence="2" id="KW-0732">Signal</keyword>